<dbReference type="PANTHER" id="PTHR47505:SF1">
    <property type="entry name" value="DNA UTILIZATION PROTEIN YHGH"/>
    <property type="match status" value="1"/>
</dbReference>
<evidence type="ECO:0000313" key="4">
    <source>
        <dbReference type="EMBL" id="SDJ40788.1"/>
    </source>
</evidence>
<dbReference type="PANTHER" id="PTHR47505">
    <property type="entry name" value="DNA UTILIZATION PROTEIN YHGH"/>
    <property type="match status" value="1"/>
</dbReference>
<evidence type="ECO:0000256" key="1">
    <source>
        <dbReference type="ARBA" id="ARBA00008007"/>
    </source>
</evidence>
<evidence type="ECO:0000259" key="2">
    <source>
        <dbReference type="Pfam" id="PF00156"/>
    </source>
</evidence>
<dbReference type="Gene3D" id="3.40.50.2020">
    <property type="match status" value="1"/>
</dbReference>
<dbReference type="InterPro" id="IPR029057">
    <property type="entry name" value="PRTase-like"/>
</dbReference>
<dbReference type="Pfam" id="PF18912">
    <property type="entry name" value="DZR_2"/>
    <property type="match status" value="1"/>
</dbReference>
<feature type="domain" description="Double zinc ribbon" evidence="3">
    <location>
        <begin position="29"/>
        <end position="84"/>
    </location>
</feature>
<evidence type="ECO:0000259" key="3">
    <source>
        <dbReference type="Pfam" id="PF18912"/>
    </source>
</evidence>
<dbReference type="InterPro" id="IPR044005">
    <property type="entry name" value="DZR_2"/>
</dbReference>
<dbReference type="Pfam" id="PF00156">
    <property type="entry name" value="Pribosyltran"/>
    <property type="match status" value="1"/>
</dbReference>
<proteinExistence type="inferred from homology"/>
<dbReference type="CDD" id="cd06223">
    <property type="entry name" value="PRTases_typeI"/>
    <property type="match status" value="1"/>
</dbReference>
<name>A0A1G8TGZ3_9GAMM</name>
<dbReference type="OrthoDB" id="9793412at2"/>
<dbReference type="InterPro" id="IPR000836">
    <property type="entry name" value="PRTase_dom"/>
</dbReference>
<accession>A0A1G8TGZ3</accession>
<dbReference type="AlphaFoldDB" id="A0A1G8TGZ3"/>
<dbReference type="SUPFAM" id="SSF53271">
    <property type="entry name" value="PRTase-like"/>
    <property type="match status" value="1"/>
</dbReference>
<comment type="similarity">
    <text evidence="1">Belongs to the ComF/GntX family.</text>
</comment>
<dbReference type="Proteomes" id="UP000198525">
    <property type="component" value="Unassembled WGS sequence"/>
</dbReference>
<keyword evidence="5" id="KW-1185">Reference proteome</keyword>
<sequence>MNWKVRLTDRVEGRRLLSTLSENWVDKALRYALPGRCAFCLGATDPGQPWCTGCFAELPWNLAACPRCGEPQYGAAGRVCGACLSRPPAFDRTHAPLCYAGEVLGLVQRFKFHASPRAGTVLLALLESALPETVRAWPEAMVAVPLHPQRARQRGFDQAEWLARRLVRRLGCPLKRAVRVRDTRSQRGLDRTARRRNLSEAFRIGGVLPRRVVLVDDVMTTGGTLDALARACRQAGAEAVEVWVVARTPLDRG</sequence>
<protein>
    <submittedName>
        <fullName evidence="4">ComF family protein</fullName>
    </submittedName>
</protein>
<feature type="domain" description="Phosphoribosyltransferase" evidence="2">
    <location>
        <begin position="162"/>
        <end position="248"/>
    </location>
</feature>
<organism evidence="4 5">
    <name type="scientific">Billgrantia gudaonensis</name>
    <dbReference type="NCBI Taxonomy" id="376427"/>
    <lineage>
        <taxon>Bacteria</taxon>
        <taxon>Pseudomonadati</taxon>
        <taxon>Pseudomonadota</taxon>
        <taxon>Gammaproteobacteria</taxon>
        <taxon>Oceanospirillales</taxon>
        <taxon>Halomonadaceae</taxon>
        <taxon>Billgrantia</taxon>
    </lineage>
</organism>
<gene>
    <name evidence="4" type="ORF">SAMN04487954_104305</name>
</gene>
<evidence type="ECO:0000313" key="5">
    <source>
        <dbReference type="Proteomes" id="UP000198525"/>
    </source>
</evidence>
<dbReference type="STRING" id="376427.SAMN04487954_104305"/>
<dbReference type="InterPro" id="IPR051910">
    <property type="entry name" value="ComF/GntX_DNA_util-trans"/>
</dbReference>
<dbReference type="EMBL" id="FNES01000004">
    <property type="protein sequence ID" value="SDJ40788.1"/>
    <property type="molecule type" value="Genomic_DNA"/>
</dbReference>
<reference evidence="4 5" key="1">
    <citation type="submission" date="2016-10" db="EMBL/GenBank/DDBJ databases">
        <authorList>
            <person name="de Groot N.N."/>
        </authorList>
    </citation>
    <scope>NUCLEOTIDE SEQUENCE [LARGE SCALE GENOMIC DNA]</scope>
    <source>
        <strain evidence="4 5">CGMCC 1.6133</strain>
    </source>
</reference>